<keyword evidence="3" id="KW-1185">Reference proteome</keyword>
<dbReference type="AlphaFoldDB" id="A0A6N7VEM3"/>
<dbReference type="GO" id="GO:0008803">
    <property type="term" value="F:bis(5'-nucleosyl)-tetraphosphatase (symmetrical) activity"/>
    <property type="evidence" value="ECO:0007669"/>
    <property type="project" value="TreeGrafter"/>
</dbReference>
<dbReference type="Proteomes" id="UP000434241">
    <property type="component" value="Unassembled WGS sequence"/>
</dbReference>
<accession>A0A6N7VEM3</accession>
<evidence type="ECO:0000313" key="3">
    <source>
        <dbReference type="Proteomes" id="UP000434241"/>
    </source>
</evidence>
<dbReference type="Pfam" id="PF00149">
    <property type="entry name" value="Metallophos"/>
    <property type="match status" value="1"/>
</dbReference>
<dbReference type="GO" id="GO:0005737">
    <property type="term" value="C:cytoplasm"/>
    <property type="evidence" value="ECO:0007669"/>
    <property type="project" value="TreeGrafter"/>
</dbReference>
<dbReference type="PANTHER" id="PTHR42850:SF4">
    <property type="entry name" value="ZINC-DEPENDENT ENDOPOLYPHOSPHATASE"/>
    <property type="match status" value="1"/>
</dbReference>
<dbReference type="Gene3D" id="3.60.21.10">
    <property type="match status" value="1"/>
</dbReference>
<protein>
    <submittedName>
        <fullName evidence="2">Serine/threonine protein phosphatase</fullName>
    </submittedName>
</protein>
<feature type="domain" description="Calcineurin-like phosphoesterase" evidence="1">
    <location>
        <begin position="18"/>
        <end position="205"/>
    </location>
</feature>
<dbReference type="InterPro" id="IPR004843">
    <property type="entry name" value="Calcineurin-like_PHP"/>
</dbReference>
<dbReference type="GO" id="GO:0110154">
    <property type="term" value="P:RNA decapping"/>
    <property type="evidence" value="ECO:0007669"/>
    <property type="project" value="TreeGrafter"/>
</dbReference>
<organism evidence="2 3">
    <name type="scientific">Holdemanella porci</name>
    <dbReference type="NCBI Taxonomy" id="2652276"/>
    <lineage>
        <taxon>Bacteria</taxon>
        <taxon>Bacillati</taxon>
        <taxon>Bacillota</taxon>
        <taxon>Erysipelotrichia</taxon>
        <taxon>Erysipelotrichales</taxon>
        <taxon>Erysipelotrichaceae</taxon>
        <taxon>Holdemanella</taxon>
    </lineage>
</organism>
<dbReference type="RefSeq" id="WP_154555230.1">
    <property type="nucleotide sequence ID" value="NZ_VUMR01000002.1"/>
</dbReference>
<evidence type="ECO:0000313" key="2">
    <source>
        <dbReference type="EMBL" id="MSS55488.1"/>
    </source>
</evidence>
<dbReference type="EMBL" id="VUMR01000002">
    <property type="protein sequence ID" value="MSS55488.1"/>
    <property type="molecule type" value="Genomic_DNA"/>
</dbReference>
<dbReference type="GO" id="GO:0016791">
    <property type="term" value="F:phosphatase activity"/>
    <property type="evidence" value="ECO:0007669"/>
    <property type="project" value="TreeGrafter"/>
</dbReference>
<sequence>MNRSVVIQELETKAKRKIVISDIHGNLDLYLKLLDQISYKPNEDCLILLGDLIEKGKRNLDTLHYIMHQVQNEDVHCIMGNCDFIAKNVLYSYRLDFLKHVLGFRKESLIHEMTRKLNFEITHNSNMANVCQILRKHYLKELCFLNDLPHVLEDEDHIYVHAGIESNENFGTDFKQVMTHPFFLETNVIFKKNVVVGHMPVTEYCTHIASFDPIYDAKHNIYSIDGGNMVKYGGQLNALIFEDNTVKMDRCDFLQERKVVHDVKYHTQIPFFITFNHGNIQILEQHSIQSKVYCPYNNRTFWVENEFVTKDMKAYDYTNYEIPLKKGDTVKEVFAYQDKVQIKKNGILGWTYRSNLE</sequence>
<name>A0A6N7VEM3_9FIRM</name>
<dbReference type="InterPro" id="IPR050126">
    <property type="entry name" value="Ap4A_hydrolase"/>
</dbReference>
<comment type="caution">
    <text evidence="2">The sequence shown here is derived from an EMBL/GenBank/DDBJ whole genome shotgun (WGS) entry which is preliminary data.</text>
</comment>
<dbReference type="SUPFAM" id="SSF56300">
    <property type="entry name" value="Metallo-dependent phosphatases"/>
    <property type="match status" value="1"/>
</dbReference>
<dbReference type="GeneID" id="93157847"/>
<evidence type="ECO:0000259" key="1">
    <source>
        <dbReference type="Pfam" id="PF00149"/>
    </source>
</evidence>
<dbReference type="InterPro" id="IPR029052">
    <property type="entry name" value="Metallo-depent_PP-like"/>
</dbReference>
<reference evidence="2 3" key="1">
    <citation type="submission" date="2019-08" db="EMBL/GenBank/DDBJ databases">
        <title>In-depth cultivation of the pig gut microbiome towards novel bacterial diversity and tailored functional studies.</title>
        <authorList>
            <person name="Wylensek D."/>
            <person name="Hitch T.C.A."/>
            <person name="Clavel T."/>
        </authorList>
    </citation>
    <scope>NUCLEOTIDE SEQUENCE [LARGE SCALE GENOMIC DNA]</scope>
    <source>
        <strain evidence="2 3">LKV-472-APC-3</strain>
    </source>
</reference>
<proteinExistence type="predicted"/>
<gene>
    <name evidence="2" type="ORF">FYJ55_00815</name>
</gene>
<dbReference type="PANTHER" id="PTHR42850">
    <property type="entry name" value="METALLOPHOSPHOESTERASE"/>
    <property type="match status" value="1"/>
</dbReference>